<feature type="transmembrane region" description="Helical" evidence="7">
    <location>
        <begin position="291"/>
        <end position="312"/>
    </location>
</feature>
<evidence type="ECO:0000256" key="2">
    <source>
        <dbReference type="ARBA" id="ARBA00007367"/>
    </source>
</evidence>
<dbReference type="Pfam" id="PF00999">
    <property type="entry name" value="Na_H_Exchanger"/>
    <property type="match status" value="1"/>
</dbReference>
<feature type="transmembrane region" description="Helical" evidence="7">
    <location>
        <begin position="551"/>
        <end position="578"/>
    </location>
</feature>
<sequence>MKIRHLTVPVIHFPNMDHNVPESRIHHAHDNPVFESPSRKISTSSEHAEIGPVRKKSILHKHSDLDMTSNSGKSDTGKQINGDLKYKKHSVTDSVYSRTRFADSCNDDRSWWYLFCLKCRSDDGLQSWKPGFWPKLCPYPFCPTYRQFTRIITLTLIGVFTWCVFYSIVGETAAPPNGKLFQLIFLTICAHIGGWLMSLTTMPALIGMLFTGLLLQNVNIVNIDESFSGICKELRNVALVIILIRAGLDLDPNALRRLKFTVIKLGLGPWAMEAVMAAVLSVFILDIPWSYGLLLGSVVAAVSPAVVVSCLFRLRIKGYGVAKGIPTLIIAVSGIDDAVSVAAFGIIKSLMFSDSSLTNLIIEGPVSVIGGIGFGIIWGILSNFIPERHDPFVVPLRILLLLVGGMISVFGSDMIGFGGAGPLACVAAAFVSLVCWSRQGWDIEENPANTAFEIFWMIFEPILFGITGASIKLNKLDASLVCYCLGILITVIIIRILTTVVLGIGCNLNLKEKVFVAISWMSKATVQAALGPVLLGMVAAGSKEHEYAQKILTICVLSIMLTAPLGGILITVLGPILLTKTKFTPDPEAWRRSHRPSIRDISIIDEEEEREGNNESVAEQGEVKILPDIKEDAKV</sequence>
<feature type="region of interest" description="Disordered" evidence="6">
    <location>
        <begin position="603"/>
        <end position="635"/>
    </location>
</feature>
<evidence type="ECO:0000259" key="8">
    <source>
        <dbReference type="Pfam" id="PF00999"/>
    </source>
</evidence>
<evidence type="ECO:0000256" key="6">
    <source>
        <dbReference type="SAM" id="MobiDB-lite"/>
    </source>
</evidence>
<feature type="transmembrane region" description="Helical" evidence="7">
    <location>
        <begin position="181"/>
        <end position="206"/>
    </location>
</feature>
<name>A0A9P0DFW9_9CUCU</name>
<dbReference type="InterPro" id="IPR051843">
    <property type="entry name" value="CPA1_transporter"/>
</dbReference>
<evidence type="ECO:0000313" key="9">
    <source>
        <dbReference type="EMBL" id="CAH1115632.1"/>
    </source>
</evidence>
<keyword evidence="5 7" id="KW-0472">Membrane</keyword>
<proteinExistence type="inferred from homology"/>
<evidence type="ECO:0000256" key="1">
    <source>
        <dbReference type="ARBA" id="ARBA00004141"/>
    </source>
</evidence>
<dbReference type="InterPro" id="IPR038770">
    <property type="entry name" value="Na+/solute_symporter_sf"/>
</dbReference>
<keyword evidence="3 7" id="KW-0812">Transmembrane</keyword>
<dbReference type="Proteomes" id="UP001153636">
    <property type="component" value="Chromosome 9"/>
</dbReference>
<protein>
    <recommendedName>
        <fullName evidence="8">Cation/H+ exchanger transmembrane domain-containing protein</fullName>
    </recommendedName>
</protein>
<feature type="compositionally biased region" description="Basic and acidic residues" evidence="6">
    <location>
        <begin position="621"/>
        <end position="635"/>
    </location>
</feature>
<dbReference type="PANTHER" id="PTHR31102:SF1">
    <property type="entry name" value="CATION_H+ EXCHANGER DOMAIN-CONTAINING PROTEIN"/>
    <property type="match status" value="1"/>
</dbReference>
<feature type="domain" description="Cation/H+ exchanger transmembrane" evidence="8">
    <location>
        <begin position="190"/>
        <end position="572"/>
    </location>
</feature>
<dbReference type="GO" id="GO:1902600">
    <property type="term" value="P:proton transmembrane transport"/>
    <property type="evidence" value="ECO:0007669"/>
    <property type="project" value="InterPro"/>
</dbReference>
<feature type="transmembrane region" description="Helical" evidence="7">
    <location>
        <begin position="367"/>
        <end position="385"/>
    </location>
</feature>
<feature type="transmembrane region" description="Helical" evidence="7">
    <location>
        <begin position="324"/>
        <end position="347"/>
    </location>
</feature>
<dbReference type="OrthoDB" id="423807at2759"/>
<gene>
    <name evidence="9" type="ORF">PSYICH_LOCUS15500</name>
</gene>
<dbReference type="AlphaFoldDB" id="A0A9P0DFW9"/>
<feature type="transmembrane region" description="Helical" evidence="7">
    <location>
        <begin position="151"/>
        <end position="169"/>
    </location>
</feature>
<comment type="similarity">
    <text evidence="2">Belongs to the monovalent cation:proton antiporter 1 (CPA1) transporter (TC 2.A.36) family.</text>
</comment>
<evidence type="ECO:0000256" key="4">
    <source>
        <dbReference type="ARBA" id="ARBA00022989"/>
    </source>
</evidence>
<dbReference type="Gene3D" id="1.20.1530.20">
    <property type="match status" value="1"/>
</dbReference>
<feature type="transmembrane region" description="Helical" evidence="7">
    <location>
        <begin position="514"/>
        <end position="539"/>
    </location>
</feature>
<comment type="subcellular location">
    <subcellularLocation>
        <location evidence="1">Membrane</location>
        <topology evidence="1">Multi-pass membrane protein</topology>
    </subcellularLocation>
</comment>
<feature type="region of interest" description="Disordered" evidence="6">
    <location>
        <begin position="29"/>
        <end position="53"/>
    </location>
</feature>
<feature type="transmembrane region" description="Helical" evidence="7">
    <location>
        <begin position="392"/>
        <end position="411"/>
    </location>
</feature>
<keyword evidence="4 7" id="KW-1133">Transmembrane helix</keyword>
<feature type="transmembrane region" description="Helical" evidence="7">
    <location>
        <begin position="448"/>
        <end position="466"/>
    </location>
</feature>
<keyword evidence="10" id="KW-1185">Reference proteome</keyword>
<dbReference type="PANTHER" id="PTHR31102">
    <property type="match status" value="1"/>
</dbReference>
<feature type="transmembrane region" description="Helical" evidence="7">
    <location>
        <begin position="417"/>
        <end position="436"/>
    </location>
</feature>
<evidence type="ECO:0000256" key="5">
    <source>
        <dbReference type="ARBA" id="ARBA00023136"/>
    </source>
</evidence>
<reference evidence="9" key="1">
    <citation type="submission" date="2022-01" db="EMBL/GenBank/DDBJ databases">
        <authorList>
            <person name="King R."/>
        </authorList>
    </citation>
    <scope>NUCLEOTIDE SEQUENCE</scope>
</reference>
<evidence type="ECO:0000256" key="3">
    <source>
        <dbReference type="ARBA" id="ARBA00022692"/>
    </source>
</evidence>
<dbReference type="EMBL" id="OV651821">
    <property type="protein sequence ID" value="CAH1115632.1"/>
    <property type="molecule type" value="Genomic_DNA"/>
</dbReference>
<dbReference type="GO" id="GO:0016020">
    <property type="term" value="C:membrane"/>
    <property type="evidence" value="ECO:0007669"/>
    <property type="project" value="UniProtKB-SubCell"/>
</dbReference>
<dbReference type="InterPro" id="IPR006153">
    <property type="entry name" value="Cation/H_exchanger_TM"/>
</dbReference>
<evidence type="ECO:0000256" key="7">
    <source>
        <dbReference type="SAM" id="Phobius"/>
    </source>
</evidence>
<feature type="transmembrane region" description="Helical" evidence="7">
    <location>
        <begin position="478"/>
        <end position="502"/>
    </location>
</feature>
<evidence type="ECO:0000313" key="10">
    <source>
        <dbReference type="Proteomes" id="UP001153636"/>
    </source>
</evidence>
<feature type="transmembrane region" description="Helical" evidence="7">
    <location>
        <begin position="265"/>
        <end position="285"/>
    </location>
</feature>
<organism evidence="9 10">
    <name type="scientific">Psylliodes chrysocephalus</name>
    <dbReference type="NCBI Taxonomy" id="3402493"/>
    <lineage>
        <taxon>Eukaryota</taxon>
        <taxon>Metazoa</taxon>
        <taxon>Ecdysozoa</taxon>
        <taxon>Arthropoda</taxon>
        <taxon>Hexapoda</taxon>
        <taxon>Insecta</taxon>
        <taxon>Pterygota</taxon>
        <taxon>Neoptera</taxon>
        <taxon>Endopterygota</taxon>
        <taxon>Coleoptera</taxon>
        <taxon>Polyphaga</taxon>
        <taxon>Cucujiformia</taxon>
        <taxon>Chrysomeloidea</taxon>
        <taxon>Chrysomelidae</taxon>
        <taxon>Galerucinae</taxon>
        <taxon>Alticini</taxon>
        <taxon>Psylliodes</taxon>
    </lineage>
</organism>
<dbReference type="GO" id="GO:0015297">
    <property type="term" value="F:antiporter activity"/>
    <property type="evidence" value="ECO:0007669"/>
    <property type="project" value="InterPro"/>
</dbReference>
<accession>A0A9P0DFW9</accession>